<evidence type="ECO:0000256" key="10">
    <source>
        <dbReference type="ARBA" id="ARBA00022989"/>
    </source>
</evidence>
<evidence type="ECO:0000256" key="9">
    <source>
        <dbReference type="ARBA" id="ARBA00022840"/>
    </source>
</evidence>
<dbReference type="EC" id="2.7.13.3" evidence="3"/>
<keyword evidence="4" id="KW-0597">Phosphoprotein</keyword>
<feature type="compositionally biased region" description="Polar residues" evidence="12">
    <location>
        <begin position="987"/>
        <end position="1000"/>
    </location>
</feature>
<evidence type="ECO:0000256" key="12">
    <source>
        <dbReference type="SAM" id="MobiDB-lite"/>
    </source>
</evidence>
<keyword evidence="9" id="KW-0067">ATP-binding</keyword>
<dbReference type="InterPro" id="IPR050980">
    <property type="entry name" value="2C_sensor_his_kinase"/>
</dbReference>
<dbReference type="InterPro" id="IPR036890">
    <property type="entry name" value="HATPase_C_sf"/>
</dbReference>
<evidence type="ECO:0000256" key="7">
    <source>
        <dbReference type="ARBA" id="ARBA00022741"/>
    </source>
</evidence>
<feature type="compositionally biased region" description="Polar residues" evidence="12">
    <location>
        <begin position="836"/>
        <end position="869"/>
    </location>
</feature>
<feature type="region of interest" description="Disordered" evidence="12">
    <location>
        <begin position="949"/>
        <end position="1106"/>
    </location>
</feature>
<evidence type="ECO:0000256" key="2">
    <source>
        <dbReference type="ARBA" id="ARBA00004370"/>
    </source>
</evidence>
<name>A0A0X3UPR1_9ACTN</name>
<evidence type="ECO:0000256" key="6">
    <source>
        <dbReference type="ARBA" id="ARBA00022692"/>
    </source>
</evidence>
<evidence type="ECO:0000256" key="1">
    <source>
        <dbReference type="ARBA" id="ARBA00000085"/>
    </source>
</evidence>
<dbReference type="CDD" id="cd06225">
    <property type="entry name" value="HAMP"/>
    <property type="match status" value="1"/>
</dbReference>
<dbReference type="Gene3D" id="3.30.565.10">
    <property type="entry name" value="Histidine kinase-like ATPase, C-terminal domain"/>
    <property type="match status" value="1"/>
</dbReference>
<dbReference type="OrthoDB" id="4349881at2"/>
<keyword evidence="10 13" id="KW-1133">Transmembrane helix</keyword>
<evidence type="ECO:0000256" key="3">
    <source>
        <dbReference type="ARBA" id="ARBA00012438"/>
    </source>
</evidence>
<dbReference type="Proteomes" id="UP000053244">
    <property type="component" value="Unassembled WGS sequence"/>
</dbReference>
<accession>A0A0X3UPR1</accession>
<dbReference type="EMBL" id="LLZH01000121">
    <property type="protein sequence ID" value="KUL34593.1"/>
    <property type="molecule type" value="Genomic_DNA"/>
</dbReference>
<reference evidence="15 16" key="1">
    <citation type="submission" date="2015-10" db="EMBL/GenBank/DDBJ databases">
        <authorList>
            <person name="Gilbert D.G."/>
        </authorList>
    </citation>
    <scope>NUCLEOTIDE SEQUENCE [LARGE SCALE GENOMIC DNA]</scope>
    <source>
        <strain evidence="15 16">NRRL B-16712</strain>
    </source>
</reference>
<keyword evidence="11" id="KW-0902">Two-component regulatory system</keyword>
<protein>
    <recommendedName>
        <fullName evidence="3">histidine kinase</fullName>
        <ecNumber evidence="3">2.7.13.3</ecNumber>
    </recommendedName>
</protein>
<dbReference type="AlphaFoldDB" id="A0A0X3UPR1"/>
<dbReference type="Pfam" id="PF08376">
    <property type="entry name" value="NIT"/>
    <property type="match status" value="1"/>
</dbReference>
<organism evidence="15 16">
    <name type="scientific">Actinoplanes awajinensis subsp. mycoplanecinus</name>
    <dbReference type="NCBI Taxonomy" id="135947"/>
    <lineage>
        <taxon>Bacteria</taxon>
        <taxon>Bacillati</taxon>
        <taxon>Actinomycetota</taxon>
        <taxon>Actinomycetes</taxon>
        <taxon>Micromonosporales</taxon>
        <taxon>Micromonosporaceae</taxon>
        <taxon>Actinoplanes</taxon>
    </lineage>
</organism>
<evidence type="ECO:0000256" key="8">
    <source>
        <dbReference type="ARBA" id="ARBA00022777"/>
    </source>
</evidence>
<dbReference type="Pfam" id="PF00672">
    <property type="entry name" value="HAMP"/>
    <property type="match status" value="1"/>
</dbReference>
<feature type="transmembrane region" description="Helical" evidence="13">
    <location>
        <begin position="307"/>
        <end position="329"/>
    </location>
</feature>
<keyword evidence="6 13" id="KW-0812">Transmembrane</keyword>
<comment type="caution">
    <text evidence="15">The sequence shown here is derived from an EMBL/GenBank/DDBJ whole genome shotgun (WGS) entry which is preliminary data.</text>
</comment>
<evidence type="ECO:0000256" key="13">
    <source>
        <dbReference type="SAM" id="Phobius"/>
    </source>
</evidence>
<dbReference type="RefSeq" id="WP_067690807.1">
    <property type="nucleotide sequence ID" value="NZ_LLZH01000121.1"/>
</dbReference>
<dbReference type="Gene3D" id="6.10.340.10">
    <property type="match status" value="1"/>
</dbReference>
<keyword evidence="5" id="KW-0808">Transferase</keyword>
<dbReference type="SMART" id="SM00304">
    <property type="entry name" value="HAMP"/>
    <property type="match status" value="1"/>
</dbReference>
<dbReference type="GO" id="GO:0016020">
    <property type="term" value="C:membrane"/>
    <property type="evidence" value="ECO:0007669"/>
    <property type="project" value="UniProtKB-SubCell"/>
</dbReference>
<dbReference type="InterPro" id="IPR003594">
    <property type="entry name" value="HATPase_dom"/>
</dbReference>
<dbReference type="SMART" id="SM00387">
    <property type="entry name" value="HATPase_c"/>
    <property type="match status" value="1"/>
</dbReference>
<dbReference type="PANTHER" id="PTHR44936">
    <property type="entry name" value="SENSOR PROTEIN CREC"/>
    <property type="match status" value="1"/>
</dbReference>
<dbReference type="Pfam" id="PF02518">
    <property type="entry name" value="HATPase_c"/>
    <property type="match status" value="1"/>
</dbReference>
<evidence type="ECO:0000313" key="16">
    <source>
        <dbReference type="Proteomes" id="UP000053244"/>
    </source>
</evidence>
<comment type="subcellular location">
    <subcellularLocation>
        <location evidence="2">Membrane</location>
    </subcellularLocation>
</comment>
<feature type="domain" description="HAMP" evidence="14">
    <location>
        <begin position="330"/>
        <end position="401"/>
    </location>
</feature>
<dbReference type="GO" id="GO:0005524">
    <property type="term" value="F:ATP binding"/>
    <property type="evidence" value="ECO:0007669"/>
    <property type="project" value="UniProtKB-KW"/>
</dbReference>
<dbReference type="PANTHER" id="PTHR44936:SF9">
    <property type="entry name" value="SENSOR PROTEIN CREC"/>
    <property type="match status" value="1"/>
</dbReference>
<feature type="compositionally biased region" description="Polar residues" evidence="12">
    <location>
        <begin position="794"/>
        <end position="808"/>
    </location>
</feature>
<keyword evidence="7" id="KW-0547">Nucleotide-binding</keyword>
<dbReference type="InterPro" id="IPR013587">
    <property type="entry name" value="Nitrate/nitrite_sensing"/>
</dbReference>
<feature type="transmembrane region" description="Helical" evidence="13">
    <location>
        <begin position="12"/>
        <end position="32"/>
    </location>
</feature>
<comment type="catalytic activity">
    <reaction evidence="1">
        <text>ATP + protein L-histidine = ADP + protein N-phospho-L-histidine.</text>
        <dbReference type="EC" id="2.7.13.3"/>
    </reaction>
</comment>
<evidence type="ECO:0000256" key="4">
    <source>
        <dbReference type="ARBA" id="ARBA00022553"/>
    </source>
</evidence>
<evidence type="ECO:0000259" key="14">
    <source>
        <dbReference type="PROSITE" id="PS50885"/>
    </source>
</evidence>
<evidence type="ECO:0000256" key="11">
    <source>
        <dbReference type="ARBA" id="ARBA00023012"/>
    </source>
</evidence>
<dbReference type="GO" id="GO:0000160">
    <property type="term" value="P:phosphorelay signal transduction system"/>
    <property type="evidence" value="ECO:0007669"/>
    <property type="project" value="UniProtKB-KW"/>
</dbReference>
<evidence type="ECO:0000256" key="5">
    <source>
        <dbReference type="ARBA" id="ARBA00022679"/>
    </source>
</evidence>
<dbReference type="PROSITE" id="PS50885">
    <property type="entry name" value="HAMP"/>
    <property type="match status" value="1"/>
</dbReference>
<feature type="region of interest" description="Disordered" evidence="12">
    <location>
        <begin position="787"/>
        <end position="932"/>
    </location>
</feature>
<keyword evidence="16" id="KW-1185">Reference proteome</keyword>
<sequence>MLFGKFRILGKLALLVLVPLLGVLALTVPIIYNRAQAATTAQDTSNTVQLATRVSTAVLELQEERLLSVGFSLGLVDEAALVVQSAEAAESVAELLEDDITLPSTLRRSVILATKLNSTRQNVLNRLTDPVEIVTDFTNVITPIIDGLGLSTHADLTTEVGQQVFALERAMLSDDLISQASCYLATGAALIKSKNPKVQASAQQLLGLFSQSFSQIQSIITQSKPYFTDSQYKLYLSTQDAFQSRVGAEFTTQLAINPAGALGTLNAKTLFPSLNSVMVLGGFVEKRVAKDVDNAVNANRSSAIQQALLVGGATIVLLFLVITLSIFMARAVARPLRRLTVSADRIARAAEAELERVADDEGEAAVRPIRLDPVDVEAQDEIGDLARAFDRVQTTAARLVERQVLGRRNVAQMFGHVGRRTQNLVGRQLSLIDGLERRETDSDRLRELYRLDHMSSRLRRNASALVVLSGGAGANEHMAPLPLSDVVRLALGEIEDYTRVDVEVPEEIIVVPAVLADLTLLLAELLENSTTFSPPHTNVTVSAEELRGGARLAIIDRGLGLTPERLAEENARLTRRERLDLAPTEVLGLFVVGRLARRHDIEITLTDTPDGGVTAWVDLSPQHLIARVETLAVPSAPAVPAAPAMPQIPMQREPMSAQLSNALRGNTAEVAIASTSIRTVPGSQQPFDPNVVGRAAHTLSSVPSWNAFGGSGPAPVLDDPYAGQPVYDAEQVYSPGVAYQEPSSPYRQPDPAHAYNSGIPVAGRVPAALPELPAAGQGAWGGNELALPAAPSWNAPQPSETNWNTAPSASAAPVWNTPAPAETNWNVPAPAEPARNSAQPAEPSWNTPQQPAEPSWNTPQQPAEPSWNTPVPPAEPVWNTPAPAPEPVAQEPVPAPPNSSGNKPLRRRVPGTQLPVDSGPKQHAAAPSQDDALAARAAFDAFEAGVTRAHDTSTSLPAPDFNGGQWNTPAPAEAAAPQWNVPEPAGTQWNVPEPSGTQWNVPEPAPTQWNVPAPEAAPQWNVPAPEAAPQWNAPAPETTPQWNVPAPEPARSQQWDAPAPAAAPASPPSFGGGAGLTRRVPGATLPSEPHQPILPPAPTLMDPEQARALMDQFEYGVALALNETQPQPEGQPR</sequence>
<gene>
    <name evidence="15" type="ORF">ADL15_16125</name>
</gene>
<dbReference type="GO" id="GO:0004673">
    <property type="term" value="F:protein histidine kinase activity"/>
    <property type="evidence" value="ECO:0007669"/>
    <property type="project" value="UniProtKB-EC"/>
</dbReference>
<proteinExistence type="predicted"/>
<evidence type="ECO:0000313" key="15">
    <source>
        <dbReference type="EMBL" id="KUL34593.1"/>
    </source>
</evidence>
<dbReference type="SUPFAM" id="SSF55874">
    <property type="entry name" value="ATPase domain of HSP90 chaperone/DNA topoisomerase II/histidine kinase"/>
    <property type="match status" value="1"/>
</dbReference>
<keyword evidence="13" id="KW-0472">Membrane</keyword>
<dbReference type="InterPro" id="IPR003660">
    <property type="entry name" value="HAMP_dom"/>
</dbReference>
<keyword evidence="8 15" id="KW-0418">Kinase</keyword>